<accession>A0ABS5AM35</accession>
<protein>
    <submittedName>
        <fullName evidence="1">Uncharacterized protein</fullName>
    </submittedName>
</protein>
<comment type="caution">
    <text evidence="1">The sequence shown here is derived from an EMBL/GenBank/DDBJ whole genome shotgun (WGS) entry which is preliminary data.</text>
</comment>
<dbReference type="RefSeq" id="WP_209707451.1">
    <property type="nucleotide sequence ID" value="NZ_JAGIOO010000001.1"/>
</dbReference>
<reference evidence="1 2" key="1">
    <citation type="submission" date="2021-03" db="EMBL/GenBank/DDBJ databases">
        <title>Sequencing the genomes of 1000 actinobacteria strains.</title>
        <authorList>
            <person name="Klenk H.-P."/>
        </authorList>
    </citation>
    <scope>NUCLEOTIDE SEQUENCE [LARGE SCALE GENOMIC DNA]</scope>
    <source>
        <strain evidence="1 2">DSM 44580</strain>
    </source>
</reference>
<evidence type="ECO:0000313" key="2">
    <source>
        <dbReference type="Proteomes" id="UP001519363"/>
    </source>
</evidence>
<evidence type="ECO:0000313" key="1">
    <source>
        <dbReference type="EMBL" id="MBP2477630.1"/>
    </source>
</evidence>
<keyword evidence="2" id="KW-1185">Reference proteome</keyword>
<name>A0ABS5AM35_9PSEU</name>
<dbReference type="EMBL" id="JAGIOO010000001">
    <property type="protein sequence ID" value="MBP2477630.1"/>
    <property type="molecule type" value="Genomic_DNA"/>
</dbReference>
<dbReference type="Proteomes" id="UP001519363">
    <property type="component" value="Unassembled WGS sequence"/>
</dbReference>
<gene>
    <name evidence="1" type="ORF">JOF53_006502</name>
</gene>
<sequence length="76" mass="7947">MRDTDAIVWLRSAADPEVQLHGFRRDSVTNNPDTGDISLTALCNHTTRLFDGRSGGAPCVICLGRSVDAGSSGGAS</sequence>
<organism evidence="1 2">
    <name type="scientific">Crossiella equi</name>
    <dbReference type="NCBI Taxonomy" id="130796"/>
    <lineage>
        <taxon>Bacteria</taxon>
        <taxon>Bacillati</taxon>
        <taxon>Actinomycetota</taxon>
        <taxon>Actinomycetes</taxon>
        <taxon>Pseudonocardiales</taxon>
        <taxon>Pseudonocardiaceae</taxon>
        <taxon>Crossiella</taxon>
    </lineage>
</organism>
<proteinExistence type="predicted"/>